<evidence type="ECO:0000313" key="1">
    <source>
        <dbReference type="EMBL" id="KAI5666859.1"/>
    </source>
</evidence>
<name>A0ACC0B2I4_CATRO</name>
<sequence length="201" mass="22689">MNWTSHSLLDLKLRLMSRAQKKKLKLQENGDMVAYKEDTLKSKIEEFDSQGKLPKLLTMCSTIKAQSREQFGVWRHCCLCFTLYWAYSNRNHPTADGKVTPTVAGMFLSHHSGGKTLTTNDLELEIVILLYLVKEFQENYVRNGGNYMNMDERNYLNVLIVRGGGAALYASPSTGIHATNSSASDQDASLENCSELILTIW</sequence>
<evidence type="ECO:0000313" key="2">
    <source>
        <dbReference type="Proteomes" id="UP001060085"/>
    </source>
</evidence>
<reference evidence="2" key="1">
    <citation type="journal article" date="2023" name="Nat. Plants">
        <title>Single-cell RNA sequencing provides a high-resolution roadmap for understanding the multicellular compartmentation of specialized metabolism.</title>
        <authorList>
            <person name="Sun S."/>
            <person name="Shen X."/>
            <person name="Li Y."/>
            <person name="Li Y."/>
            <person name="Wang S."/>
            <person name="Li R."/>
            <person name="Zhang H."/>
            <person name="Shen G."/>
            <person name="Guo B."/>
            <person name="Wei J."/>
            <person name="Xu J."/>
            <person name="St-Pierre B."/>
            <person name="Chen S."/>
            <person name="Sun C."/>
        </authorList>
    </citation>
    <scope>NUCLEOTIDE SEQUENCE [LARGE SCALE GENOMIC DNA]</scope>
</reference>
<protein>
    <submittedName>
        <fullName evidence="1">Uncharacterized protein</fullName>
    </submittedName>
</protein>
<keyword evidence="2" id="KW-1185">Reference proteome</keyword>
<organism evidence="1 2">
    <name type="scientific">Catharanthus roseus</name>
    <name type="common">Madagascar periwinkle</name>
    <name type="synonym">Vinca rosea</name>
    <dbReference type="NCBI Taxonomy" id="4058"/>
    <lineage>
        <taxon>Eukaryota</taxon>
        <taxon>Viridiplantae</taxon>
        <taxon>Streptophyta</taxon>
        <taxon>Embryophyta</taxon>
        <taxon>Tracheophyta</taxon>
        <taxon>Spermatophyta</taxon>
        <taxon>Magnoliopsida</taxon>
        <taxon>eudicotyledons</taxon>
        <taxon>Gunneridae</taxon>
        <taxon>Pentapetalae</taxon>
        <taxon>asterids</taxon>
        <taxon>lamiids</taxon>
        <taxon>Gentianales</taxon>
        <taxon>Apocynaceae</taxon>
        <taxon>Rauvolfioideae</taxon>
        <taxon>Vinceae</taxon>
        <taxon>Catharanthinae</taxon>
        <taxon>Catharanthus</taxon>
    </lineage>
</organism>
<dbReference type="Proteomes" id="UP001060085">
    <property type="component" value="Linkage Group LG04"/>
</dbReference>
<comment type="caution">
    <text evidence="1">The sequence shown here is derived from an EMBL/GenBank/DDBJ whole genome shotgun (WGS) entry which is preliminary data.</text>
</comment>
<accession>A0ACC0B2I4</accession>
<gene>
    <name evidence="1" type="ORF">M9H77_16712</name>
</gene>
<dbReference type="EMBL" id="CM044704">
    <property type="protein sequence ID" value="KAI5666859.1"/>
    <property type="molecule type" value="Genomic_DNA"/>
</dbReference>
<proteinExistence type="predicted"/>